<evidence type="ECO:0000313" key="4">
    <source>
        <dbReference type="Proteomes" id="UP001305647"/>
    </source>
</evidence>
<evidence type="ECO:0000313" key="3">
    <source>
        <dbReference type="EMBL" id="KAK4097792.1"/>
    </source>
</evidence>
<reference evidence="3" key="2">
    <citation type="submission" date="2023-05" db="EMBL/GenBank/DDBJ databases">
        <authorList>
            <consortium name="Lawrence Berkeley National Laboratory"/>
            <person name="Steindorff A."/>
            <person name="Hensen N."/>
            <person name="Bonometti L."/>
            <person name="Westerberg I."/>
            <person name="Brannstrom I.O."/>
            <person name="Guillou S."/>
            <person name="Cros-Aarteil S."/>
            <person name="Calhoun S."/>
            <person name="Haridas S."/>
            <person name="Kuo A."/>
            <person name="Mondo S."/>
            <person name="Pangilinan J."/>
            <person name="Riley R."/>
            <person name="Labutti K."/>
            <person name="Andreopoulos B."/>
            <person name="Lipzen A."/>
            <person name="Chen C."/>
            <person name="Yanf M."/>
            <person name="Daum C."/>
            <person name="Ng V."/>
            <person name="Clum A."/>
            <person name="Ohm R."/>
            <person name="Martin F."/>
            <person name="Silar P."/>
            <person name="Natvig D."/>
            <person name="Lalanne C."/>
            <person name="Gautier V."/>
            <person name="Ament-Velasquez S.L."/>
            <person name="Kruys A."/>
            <person name="Hutchinson M.I."/>
            <person name="Powell A.J."/>
            <person name="Barry K."/>
            <person name="Miller A.N."/>
            <person name="Grigoriev I.V."/>
            <person name="Debuchy R."/>
            <person name="Gladieux P."/>
            <person name="Thoren M.H."/>
            <person name="Johannesson H."/>
        </authorList>
    </citation>
    <scope>NUCLEOTIDE SEQUENCE</scope>
    <source>
        <strain evidence="3">CBS 757.83</strain>
    </source>
</reference>
<accession>A0AAN6PYG3</accession>
<name>A0AAN6PYG3_9PEZI</name>
<evidence type="ECO:0000256" key="1">
    <source>
        <dbReference type="SAM" id="MobiDB-lite"/>
    </source>
</evidence>
<gene>
    <name evidence="3" type="ORF">N658DRAFT_433347</name>
</gene>
<dbReference type="InterPro" id="IPR013083">
    <property type="entry name" value="Znf_RING/FYVE/PHD"/>
</dbReference>
<feature type="compositionally biased region" description="Basic and acidic residues" evidence="1">
    <location>
        <begin position="40"/>
        <end position="49"/>
    </location>
</feature>
<dbReference type="Gene3D" id="2.30.30.490">
    <property type="match status" value="1"/>
</dbReference>
<dbReference type="PANTHER" id="PTHR46364">
    <property type="entry name" value="OS08G0421900 PROTEIN"/>
    <property type="match status" value="1"/>
</dbReference>
<reference evidence="3" key="1">
    <citation type="journal article" date="2023" name="Mol. Phylogenet. Evol.">
        <title>Genome-scale phylogeny and comparative genomics of the fungal order Sordariales.</title>
        <authorList>
            <person name="Hensen N."/>
            <person name="Bonometti L."/>
            <person name="Westerberg I."/>
            <person name="Brannstrom I.O."/>
            <person name="Guillou S."/>
            <person name="Cros-Aarteil S."/>
            <person name="Calhoun S."/>
            <person name="Haridas S."/>
            <person name="Kuo A."/>
            <person name="Mondo S."/>
            <person name="Pangilinan J."/>
            <person name="Riley R."/>
            <person name="LaButti K."/>
            <person name="Andreopoulos B."/>
            <person name="Lipzen A."/>
            <person name="Chen C."/>
            <person name="Yan M."/>
            <person name="Daum C."/>
            <person name="Ng V."/>
            <person name="Clum A."/>
            <person name="Steindorff A."/>
            <person name="Ohm R.A."/>
            <person name="Martin F."/>
            <person name="Silar P."/>
            <person name="Natvig D.O."/>
            <person name="Lalanne C."/>
            <person name="Gautier V."/>
            <person name="Ament-Velasquez S.L."/>
            <person name="Kruys A."/>
            <person name="Hutchinson M.I."/>
            <person name="Powell A.J."/>
            <person name="Barry K."/>
            <person name="Miller A.N."/>
            <person name="Grigoriev I.V."/>
            <person name="Debuchy R."/>
            <person name="Gladieux P."/>
            <person name="Hiltunen Thoren M."/>
            <person name="Johannesson H."/>
        </authorList>
    </citation>
    <scope>NUCLEOTIDE SEQUENCE</scope>
    <source>
        <strain evidence="3">CBS 757.83</strain>
    </source>
</reference>
<sequence length="469" mass="52764">MASSRKRPGAEPEGNRAECPFTIKNVDPKDKEQKKKRRRIENGKDEDTAQRINLQMSPFAPCGKFKTHETMDLYYQVDPAKRWTDMTRYNSFVLNGIKYSSEGFIYVANDSSIERQKAVNHNEPMHPRKKSNDDWVARILEIRASDEHHVYIRVYWMYWPDELPQGTHDGRKTIQGRQHYHGMNELIASNHMDIINVMSVTSQAQVKQWYEENDEENDEEIQHALYWRQAFDVRTYQVSTVELFCSCNTPGNPDKILIECTTEVCKTWMHEQCIVDDTLKAVYKRLGTDKPHVAPVTPKKGENGDEGKRPLSHSETGVEGSAEQSIDVKSEAAPSDAVHVGTKDNVEVRQTADNENAPAAPEDSLPLRPADRPQRATSENTAATDTPSKPAGGSKSTPGRKPGRPQKKAGAEANGDGARPWEGLFEASLKTADMGPPVIEFRDLRDGVMDGEKTWTGPVKCLLCGNQVN</sequence>
<dbReference type="Gene3D" id="3.30.40.10">
    <property type="entry name" value="Zinc/RING finger domain, C3HC4 (zinc finger)"/>
    <property type="match status" value="1"/>
</dbReference>
<feature type="domain" description="BAH" evidence="2">
    <location>
        <begin position="97"/>
        <end position="242"/>
    </location>
</feature>
<dbReference type="AlphaFoldDB" id="A0AAN6PYG3"/>
<feature type="region of interest" description="Disordered" evidence="1">
    <location>
        <begin position="290"/>
        <end position="422"/>
    </location>
</feature>
<dbReference type="CDD" id="cd04370">
    <property type="entry name" value="BAH"/>
    <property type="match status" value="1"/>
</dbReference>
<dbReference type="Proteomes" id="UP001305647">
    <property type="component" value="Unassembled WGS sequence"/>
</dbReference>
<dbReference type="InterPro" id="IPR043151">
    <property type="entry name" value="BAH_sf"/>
</dbReference>
<feature type="compositionally biased region" description="Polar residues" evidence="1">
    <location>
        <begin position="375"/>
        <end position="387"/>
    </location>
</feature>
<dbReference type="GO" id="GO:0003682">
    <property type="term" value="F:chromatin binding"/>
    <property type="evidence" value="ECO:0007669"/>
    <property type="project" value="InterPro"/>
</dbReference>
<organism evidence="3 4">
    <name type="scientific">Parathielavia hyrcaniae</name>
    <dbReference type="NCBI Taxonomy" id="113614"/>
    <lineage>
        <taxon>Eukaryota</taxon>
        <taxon>Fungi</taxon>
        <taxon>Dikarya</taxon>
        <taxon>Ascomycota</taxon>
        <taxon>Pezizomycotina</taxon>
        <taxon>Sordariomycetes</taxon>
        <taxon>Sordariomycetidae</taxon>
        <taxon>Sordariales</taxon>
        <taxon>Chaetomiaceae</taxon>
        <taxon>Parathielavia</taxon>
    </lineage>
</organism>
<comment type="caution">
    <text evidence="3">The sequence shown here is derived from an EMBL/GenBank/DDBJ whole genome shotgun (WGS) entry which is preliminary data.</text>
</comment>
<dbReference type="InterPro" id="IPR001025">
    <property type="entry name" value="BAH_dom"/>
</dbReference>
<proteinExistence type="predicted"/>
<dbReference type="EMBL" id="MU863668">
    <property type="protein sequence ID" value="KAK4097792.1"/>
    <property type="molecule type" value="Genomic_DNA"/>
</dbReference>
<feature type="region of interest" description="Disordered" evidence="1">
    <location>
        <begin position="1"/>
        <end position="50"/>
    </location>
</feature>
<evidence type="ECO:0000259" key="2">
    <source>
        <dbReference type="PROSITE" id="PS51038"/>
    </source>
</evidence>
<dbReference type="PROSITE" id="PS51038">
    <property type="entry name" value="BAH"/>
    <property type="match status" value="1"/>
</dbReference>
<feature type="compositionally biased region" description="Basic and acidic residues" evidence="1">
    <location>
        <begin position="341"/>
        <end position="352"/>
    </location>
</feature>
<protein>
    <recommendedName>
        <fullName evidence="2">BAH domain-containing protein</fullName>
    </recommendedName>
</protein>
<keyword evidence="4" id="KW-1185">Reference proteome</keyword>
<dbReference type="SUPFAM" id="SSF57903">
    <property type="entry name" value="FYVE/PHD zinc finger"/>
    <property type="match status" value="1"/>
</dbReference>
<feature type="compositionally biased region" description="Basic and acidic residues" evidence="1">
    <location>
        <begin position="299"/>
        <end position="309"/>
    </location>
</feature>
<dbReference type="Pfam" id="PF01426">
    <property type="entry name" value="BAH"/>
    <property type="match status" value="1"/>
</dbReference>
<dbReference type="InterPro" id="IPR011011">
    <property type="entry name" value="Znf_FYVE_PHD"/>
</dbReference>